<feature type="domain" description="2Fe-2S ferredoxin-type" evidence="1">
    <location>
        <begin position="10"/>
        <end position="93"/>
    </location>
</feature>
<dbReference type="GO" id="GO:0051537">
    <property type="term" value="F:2 iron, 2 sulfur cluster binding"/>
    <property type="evidence" value="ECO:0007669"/>
    <property type="project" value="InterPro"/>
</dbReference>
<reference evidence="2 3" key="1">
    <citation type="submission" date="2016-10" db="EMBL/GenBank/DDBJ databases">
        <authorList>
            <person name="de Groot N.N."/>
        </authorList>
    </citation>
    <scope>NUCLEOTIDE SEQUENCE [LARGE SCALE GENOMIC DNA]</scope>
    <source>
        <strain evidence="2 3">47C3B</strain>
    </source>
</reference>
<gene>
    <name evidence="2" type="ORF">SAMN05216464_1075</name>
</gene>
<accession>A0A1G7DJ49</accession>
<dbReference type="InterPro" id="IPR012675">
    <property type="entry name" value="Beta-grasp_dom_sf"/>
</dbReference>
<dbReference type="Proteomes" id="UP000199072">
    <property type="component" value="Unassembled WGS sequence"/>
</dbReference>
<evidence type="ECO:0000259" key="1">
    <source>
        <dbReference type="PROSITE" id="PS51085"/>
    </source>
</evidence>
<sequence length="94" mass="10430">MNMEEATIIFSLHFKNEDHIIRTYQNEYYSLMTLISAILPVSGFGLCCGMGSCGTCLVEISNKERSYKKPVLACSIAINDQLANMVVLIPDSGY</sequence>
<dbReference type="SUPFAM" id="SSF54292">
    <property type="entry name" value="2Fe-2S ferredoxin-like"/>
    <property type="match status" value="1"/>
</dbReference>
<dbReference type="STRING" id="1391627.SAMN05216464_1075"/>
<proteinExistence type="predicted"/>
<dbReference type="EMBL" id="FNAI01000007">
    <property type="protein sequence ID" value="SDE51564.1"/>
    <property type="molecule type" value="Genomic_DNA"/>
</dbReference>
<dbReference type="InterPro" id="IPR036010">
    <property type="entry name" value="2Fe-2S_ferredoxin-like_sf"/>
</dbReference>
<name>A0A1G7DJ49_9SPHI</name>
<dbReference type="Pfam" id="PF00111">
    <property type="entry name" value="Fer2"/>
    <property type="match status" value="1"/>
</dbReference>
<dbReference type="InterPro" id="IPR006058">
    <property type="entry name" value="2Fe2S_fd_BS"/>
</dbReference>
<dbReference type="OrthoDB" id="9799640at2"/>
<evidence type="ECO:0000313" key="3">
    <source>
        <dbReference type="Proteomes" id="UP000199072"/>
    </source>
</evidence>
<dbReference type="RefSeq" id="WP_091150253.1">
    <property type="nucleotide sequence ID" value="NZ_FNAI01000007.1"/>
</dbReference>
<dbReference type="AlphaFoldDB" id="A0A1G7DJ49"/>
<keyword evidence="3" id="KW-1185">Reference proteome</keyword>
<dbReference type="Gene3D" id="3.10.20.30">
    <property type="match status" value="1"/>
</dbReference>
<evidence type="ECO:0000313" key="2">
    <source>
        <dbReference type="EMBL" id="SDE51564.1"/>
    </source>
</evidence>
<organism evidence="2 3">
    <name type="scientific">Mucilaginibacter pineti</name>
    <dbReference type="NCBI Taxonomy" id="1391627"/>
    <lineage>
        <taxon>Bacteria</taxon>
        <taxon>Pseudomonadati</taxon>
        <taxon>Bacteroidota</taxon>
        <taxon>Sphingobacteriia</taxon>
        <taxon>Sphingobacteriales</taxon>
        <taxon>Sphingobacteriaceae</taxon>
        <taxon>Mucilaginibacter</taxon>
    </lineage>
</organism>
<dbReference type="PROSITE" id="PS00197">
    <property type="entry name" value="2FE2S_FER_1"/>
    <property type="match status" value="1"/>
</dbReference>
<dbReference type="InterPro" id="IPR001041">
    <property type="entry name" value="2Fe-2S_ferredoxin-type"/>
</dbReference>
<dbReference type="PROSITE" id="PS51085">
    <property type="entry name" value="2FE2S_FER_2"/>
    <property type="match status" value="1"/>
</dbReference>
<protein>
    <submittedName>
        <fullName evidence="2">2Fe-2S iron-sulfur cluster binding domain-containing protein</fullName>
    </submittedName>
</protein>